<accession>A0ABX7NE66</accession>
<evidence type="ECO:0000313" key="3">
    <source>
        <dbReference type="Proteomes" id="UP000663090"/>
    </source>
</evidence>
<dbReference type="Pfam" id="PF13649">
    <property type="entry name" value="Methyltransf_25"/>
    <property type="match status" value="1"/>
</dbReference>
<keyword evidence="3" id="KW-1185">Reference proteome</keyword>
<feature type="domain" description="Methyltransferase" evidence="1">
    <location>
        <begin position="51"/>
        <end position="144"/>
    </location>
</feature>
<dbReference type="GO" id="GO:0008168">
    <property type="term" value="F:methyltransferase activity"/>
    <property type="evidence" value="ECO:0007669"/>
    <property type="project" value="UniProtKB-KW"/>
</dbReference>
<dbReference type="CDD" id="cd02440">
    <property type="entry name" value="AdoMet_MTases"/>
    <property type="match status" value="1"/>
</dbReference>
<reference evidence="2 3" key="1">
    <citation type="submission" date="2021-02" db="EMBL/GenBank/DDBJ databases">
        <title>De Novo genome assembly of isolated myxobacteria.</title>
        <authorList>
            <person name="Stevens D.C."/>
        </authorList>
    </citation>
    <scope>NUCLEOTIDE SEQUENCE [LARGE SCALE GENOMIC DNA]</scope>
    <source>
        <strain evidence="2 3">SCHIC003</strain>
    </source>
</reference>
<proteinExistence type="predicted"/>
<dbReference type="InterPro" id="IPR041698">
    <property type="entry name" value="Methyltransf_25"/>
</dbReference>
<dbReference type="InterPro" id="IPR029063">
    <property type="entry name" value="SAM-dependent_MTases_sf"/>
</dbReference>
<evidence type="ECO:0000313" key="2">
    <source>
        <dbReference type="EMBL" id="QSQ17097.1"/>
    </source>
</evidence>
<dbReference type="RefSeq" id="WP_206718732.1">
    <property type="nucleotide sequence ID" value="NZ_CP071091.1"/>
</dbReference>
<dbReference type="GO" id="GO:0032259">
    <property type="term" value="P:methylation"/>
    <property type="evidence" value="ECO:0007669"/>
    <property type="project" value="UniProtKB-KW"/>
</dbReference>
<keyword evidence="2" id="KW-0808">Transferase</keyword>
<dbReference type="SUPFAM" id="SSF53335">
    <property type="entry name" value="S-adenosyl-L-methionine-dependent methyltransferases"/>
    <property type="match status" value="1"/>
</dbReference>
<evidence type="ECO:0000259" key="1">
    <source>
        <dbReference type="Pfam" id="PF13649"/>
    </source>
</evidence>
<name>A0ABX7NE66_9BACT</name>
<keyword evidence="2" id="KW-0489">Methyltransferase</keyword>
<protein>
    <submittedName>
        <fullName evidence="2">Class I SAM-dependent methyltransferase</fullName>
    </submittedName>
</protein>
<sequence length="326" mass="36986">MTSKGVAVLAKEVGDDWKEHAYYEEVERFMPDAWKSLIWPIIGACDFSSTLDLAAGHGRNTEFLLPLARGLHVVDINKENIDFCRRRFKGRDAHVRYVVNNGSSLSALRNDSVTLVYCFDAMVHFDSDVVRNYLREFFRILEPGSHAFIHHSNYTGNPCGKWMDNPNIRNFMSKELFAHYAHKEGLTVSLQKEIEWGGHSDLDCLSLLRKPNPPQRLSGKYTRRDGMLFVLAGAHESVKFSLARPGTLTLEAHAHPWCGRLVVKQAGRVLATFDVHEEKAQAKSYVFEAWPGELSFHAEDRGGGRGEAWVKNIDIQWKKTDASPRS</sequence>
<dbReference type="EMBL" id="CP071091">
    <property type="protein sequence ID" value="QSQ17097.1"/>
    <property type="molecule type" value="Genomic_DNA"/>
</dbReference>
<dbReference type="Gene3D" id="3.40.50.150">
    <property type="entry name" value="Vaccinia Virus protein VP39"/>
    <property type="match status" value="1"/>
</dbReference>
<dbReference type="Proteomes" id="UP000663090">
    <property type="component" value="Chromosome"/>
</dbReference>
<gene>
    <name evidence="2" type="ORF">JY572_13990</name>
</gene>
<organism evidence="2 3">
    <name type="scientific">Myxococcus landrumensis</name>
    <dbReference type="NCBI Taxonomy" id="2813577"/>
    <lineage>
        <taxon>Bacteria</taxon>
        <taxon>Pseudomonadati</taxon>
        <taxon>Myxococcota</taxon>
        <taxon>Myxococcia</taxon>
        <taxon>Myxococcales</taxon>
        <taxon>Cystobacterineae</taxon>
        <taxon>Myxococcaceae</taxon>
        <taxon>Myxococcus</taxon>
    </lineage>
</organism>